<organism evidence="8 9">
    <name type="scientific">Armillaria novae-zelandiae</name>
    <dbReference type="NCBI Taxonomy" id="153914"/>
    <lineage>
        <taxon>Eukaryota</taxon>
        <taxon>Fungi</taxon>
        <taxon>Dikarya</taxon>
        <taxon>Basidiomycota</taxon>
        <taxon>Agaricomycotina</taxon>
        <taxon>Agaricomycetes</taxon>
        <taxon>Agaricomycetidae</taxon>
        <taxon>Agaricales</taxon>
        <taxon>Marasmiineae</taxon>
        <taxon>Physalacriaceae</taxon>
        <taxon>Armillaria</taxon>
    </lineage>
</organism>
<keyword evidence="7" id="KW-0503">Monooxygenase</keyword>
<dbReference type="Pfam" id="PF00067">
    <property type="entry name" value="p450"/>
    <property type="match status" value="1"/>
</dbReference>
<keyword evidence="9" id="KW-1185">Reference proteome</keyword>
<keyword evidence="3" id="KW-0349">Heme</keyword>
<protein>
    <recommendedName>
        <fullName evidence="10">Cytochrome P450</fullName>
    </recommendedName>
</protein>
<dbReference type="EMBL" id="JAUEPR010000013">
    <property type="protein sequence ID" value="KAK0478983.1"/>
    <property type="molecule type" value="Genomic_DNA"/>
</dbReference>
<sequence length="183" mass="20463">MSFTEPQRLLPVLVFAATSTLTAERLDICDLVSIPVKSSFHQHFEQWMQEYGPVFSFRQGLKTIIVVGRFQAAVDIMEKEGASLADRPRSIAAGETLSGGMRVLLTSAGERFKKMRRALHSHLQSKSIACYSPILITTARQNMPDIVQDPERHQDHAKRHVRAAVVMDSADGKLSPSYKDLKI</sequence>
<accession>A0AA39P7E5</accession>
<evidence type="ECO:0000256" key="7">
    <source>
        <dbReference type="ARBA" id="ARBA00023033"/>
    </source>
</evidence>
<dbReference type="Gene3D" id="1.10.630.10">
    <property type="entry name" value="Cytochrome P450"/>
    <property type="match status" value="1"/>
</dbReference>
<dbReference type="GO" id="GO:0016705">
    <property type="term" value="F:oxidoreductase activity, acting on paired donors, with incorporation or reduction of molecular oxygen"/>
    <property type="evidence" value="ECO:0007669"/>
    <property type="project" value="InterPro"/>
</dbReference>
<dbReference type="AlphaFoldDB" id="A0AA39P7E5"/>
<keyword evidence="6" id="KW-0408">Iron</keyword>
<evidence type="ECO:0000256" key="2">
    <source>
        <dbReference type="ARBA" id="ARBA00010617"/>
    </source>
</evidence>
<comment type="caution">
    <text evidence="8">The sequence shown here is derived from an EMBL/GenBank/DDBJ whole genome shotgun (WGS) entry which is preliminary data.</text>
</comment>
<keyword evidence="4" id="KW-0479">Metal-binding</keyword>
<evidence type="ECO:0000313" key="9">
    <source>
        <dbReference type="Proteomes" id="UP001175227"/>
    </source>
</evidence>
<evidence type="ECO:0000256" key="4">
    <source>
        <dbReference type="ARBA" id="ARBA00022723"/>
    </source>
</evidence>
<dbReference type="InterPro" id="IPR001128">
    <property type="entry name" value="Cyt_P450"/>
</dbReference>
<comment type="similarity">
    <text evidence="2">Belongs to the cytochrome P450 family.</text>
</comment>
<dbReference type="PANTHER" id="PTHR46300">
    <property type="entry name" value="P450, PUTATIVE (EUROFUNG)-RELATED-RELATED"/>
    <property type="match status" value="1"/>
</dbReference>
<dbReference type="InterPro" id="IPR050364">
    <property type="entry name" value="Cytochrome_P450_fung"/>
</dbReference>
<comment type="cofactor">
    <cofactor evidence="1">
        <name>heme</name>
        <dbReference type="ChEBI" id="CHEBI:30413"/>
    </cofactor>
</comment>
<keyword evidence="5" id="KW-0560">Oxidoreductase</keyword>
<dbReference type="GO" id="GO:0005506">
    <property type="term" value="F:iron ion binding"/>
    <property type="evidence" value="ECO:0007669"/>
    <property type="project" value="InterPro"/>
</dbReference>
<dbReference type="GO" id="GO:0020037">
    <property type="term" value="F:heme binding"/>
    <property type="evidence" value="ECO:0007669"/>
    <property type="project" value="InterPro"/>
</dbReference>
<evidence type="ECO:0008006" key="10">
    <source>
        <dbReference type="Google" id="ProtNLM"/>
    </source>
</evidence>
<name>A0AA39P7E5_9AGAR</name>
<gene>
    <name evidence="8" type="ORF">IW261DRAFT_1608381</name>
</gene>
<evidence type="ECO:0000256" key="5">
    <source>
        <dbReference type="ARBA" id="ARBA00023002"/>
    </source>
</evidence>
<dbReference type="InterPro" id="IPR036396">
    <property type="entry name" value="Cyt_P450_sf"/>
</dbReference>
<dbReference type="SUPFAM" id="SSF48264">
    <property type="entry name" value="Cytochrome P450"/>
    <property type="match status" value="1"/>
</dbReference>
<dbReference type="Proteomes" id="UP001175227">
    <property type="component" value="Unassembled WGS sequence"/>
</dbReference>
<evidence type="ECO:0000313" key="8">
    <source>
        <dbReference type="EMBL" id="KAK0478983.1"/>
    </source>
</evidence>
<proteinExistence type="inferred from homology"/>
<evidence type="ECO:0000256" key="6">
    <source>
        <dbReference type="ARBA" id="ARBA00023004"/>
    </source>
</evidence>
<dbReference type="PANTHER" id="PTHR46300:SF1">
    <property type="entry name" value="P450, PUTATIVE (EUROFUNG)-RELATED"/>
    <property type="match status" value="1"/>
</dbReference>
<dbReference type="GO" id="GO:0004497">
    <property type="term" value="F:monooxygenase activity"/>
    <property type="evidence" value="ECO:0007669"/>
    <property type="project" value="UniProtKB-KW"/>
</dbReference>
<reference evidence="8" key="1">
    <citation type="submission" date="2023-06" db="EMBL/GenBank/DDBJ databases">
        <authorList>
            <consortium name="Lawrence Berkeley National Laboratory"/>
            <person name="Ahrendt S."/>
            <person name="Sahu N."/>
            <person name="Indic B."/>
            <person name="Wong-Bajracharya J."/>
            <person name="Merenyi Z."/>
            <person name="Ke H.-M."/>
            <person name="Monk M."/>
            <person name="Kocsube S."/>
            <person name="Drula E."/>
            <person name="Lipzen A."/>
            <person name="Balint B."/>
            <person name="Henrissat B."/>
            <person name="Andreopoulos B."/>
            <person name="Martin F.M."/>
            <person name="Harder C.B."/>
            <person name="Rigling D."/>
            <person name="Ford K.L."/>
            <person name="Foster G.D."/>
            <person name="Pangilinan J."/>
            <person name="Papanicolaou A."/>
            <person name="Barry K."/>
            <person name="LaButti K."/>
            <person name="Viragh M."/>
            <person name="Koriabine M."/>
            <person name="Yan M."/>
            <person name="Riley R."/>
            <person name="Champramary S."/>
            <person name="Plett K.L."/>
            <person name="Tsai I.J."/>
            <person name="Slot J."/>
            <person name="Sipos G."/>
            <person name="Plett J."/>
            <person name="Nagy L.G."/>
            <person name="Grigoriev I.V."/>
        </authorList>
    </citation>
    <scope>NUCLEOTIDE SEQUENCE</scope>
    <source>
        <strain evidence="8">ICMP 16352</strain>
    </source>
</reference>
<evidence type="ECO:0000256" key="3">
    <source>
        <dbReference type="ARBA" id="ARBA00022617"/>
    </source>
</evidence>
<evidence type="ECO:0000256" key="1">
    <source>
        <dbReference type="ARBA" id="ARBA00001971"/>
    </source>
</evidence>